<dbReference type="PANTHER" id="PTHR10174">
    <property type="entry name" value="ALPHA-TOCOPHEROL TRANSFER PROTEIN-RELATED"/>
    <property type="match status" value="1"/>
</dbReference>
<dbReference type="PRINTS" id="PR00180">
    <property type="entry name" value="CRETINALDHBP"/>
</dbReference>
<dbReference type="InterPro" id="IPR001251">
    <property type="entry name" value="CRAL-TRIO_dom"/>
</dbReference>
<dbReference type="CDD" id="cd00170">
    <property type="entry name" value="SEC14"/>
    <property type="match status" value="1"/>
</dbReference>
<proteinExistence type="predicted"/>
<dbReference type="Pfam" id="PF00650">
    <property type="entry name" value="CRAL_TRIO"/>
    <property type="match status" value="1"/>
</dbReference>
<feature type="domain" description="CRAL-TRIO" evidence="1">
    <location>
        <begin position="99"/>
        <end position="268"/>
    </location>
</feature>
<dbReference type="SMART" id="SM00516">
    <property type="entry name" value="SEC14"/>
    <property type="match status" value="1"/>
</dbReference>
<dbReference type="InterPro" id="IPR036273">
    <property type="entry name" value="CRAL/TRIO_N_dom_sf"/>
</dbReference>
<dbReference type="PROSITE" id="PS50191">
    <property type="entry name" value="CRAL_TRIO"/>
    <property type="match status" value="1"/>
</dbReference>
<protein>
    <recommendedName>
        <fullName evidence="1">CRAL-TRIO domain-containing protein</fullName>
    </recommendedName>
</protein>
<sequence>MANARSLGEHCDQDHISQELSDEDKKYAAEWLNETDETKRNGIETIRCWLEQNDLGARIDDFIILRFLRVSKFDVEKTKKKMQNRYKQLFKLPEWFLNKDPFLPELQKLLDLGICLMLLKPDKLGRLVMIIQPCLYDPTTTTIADFAKVCLIMMELGVKYYPAASVYGIIQILIMDGLTLRHITQYTPSVIINSIQVWQNYPMRMRSINIVNAPKIFEATATMLKSLMSEKLRNRFHVRSDFTTENGLKDVPAEILPVEYGGTGSTVQELSEFWKRRAEENRDYILNGEK</sequence>
<dbReference type="AlphaFoldDB" id="A0AAW2FGV3"/>
<dbReference type="Gene3D" id="1.10.8.20">
    <property type="entry name" value="N-terminal domain of phosphatidylinositol transfer protein sec14p"/>
    <property type="match status" value="1"/>
</dbReference>
<dbReference type="InterPro" id="IPR011074">
    <property type="entry name" value="CRAL/TRIO_N_dom"/>
</dbReference>
<dbReference type="InterPro" id="IPR036865">
    <property type="entry name" value="CRAL-TRIO_dom_sf"/>
</dbReference>
<dbReference type="GO" id="GO:0016020">
    <property type="term" value="C:membrane"/>
    <property type="evidence" value="ECO:0007669"/>
    <property type="project" value="TreeGrafter"/>
</dbReference>
<organism evidence="2 3">
    <name type="scientific">Cardiocondyla obscurior</name>
    <dbReference type="NCBI Taxonomy" id="286306"/>
    <lineage>
        <taxon>Eukaryota</taxon>
        <taxon>Metazoa</taxon>
        <taxon>Ecdysozoa</taxon>
        <taxon>Arthropoda</taxon>
        <taxon>Hexapoda</taxon>
        <taxon>Insecta</taxon>
        <taxon>Pterygota</taxon>
        <taxon>Neoptera</taxon>
        <taxon>Endopterygota</taxon>
        <taxon>Hymenoptera</taxon>
        <taxon>Apocrita</taxon>
        <taxon>Aculeata</taxon>
        <taxon>Formicoidea</taxon>
        <taxon>Formicidae</taxon>
        <taxon>Myrmicinae</taxon>
        <taxon>Cardiocondyla</taxon>
    </lineage>
</organism>
<name>A0AAW2FGV3_9HYME</name>
<keyword evidence="3" id="KW-1185">Reference proteome</keyword>
<dbReference type="SMART" id="SM01100">
    <property type="entry name" value="CRAL_TRIO_N"/>
    <property type="match status" value="1"/>
</dbReference>
<accession>A0AAW2FGV3</accession>
<gene>
    <name evidence="2" type="ORF">PUN28_011524</name>
</gene>
<dbReference type="Proteomes" id="UP001430953">
    <property type="component" value="Unassembled WGS sequence"/>
</dbReference>
<dbReference type="SUPFAM" id="SSF46938">
    <property type="entry name" value="CRAL/TRIO N-terminal domain"/>
    <property type="match status" value="1"/>
</dbReference>
<reference evidence="2 3" key="1">
    <citation type="submission" date="2023-03" db="EMBL/GenBank/DDBJ databases">
        <title>High recombination rates correlate with genetic variation in Cardiocondyla obscurior ants.</title>
        <authorList>
            <person name="Errbii M."/>
        </authorList>
    </citation>
    <scope>NUCLEOTIDE SEQUENCE [LARGE SCALE GENOMIC DNA]</scope>
    <source>
        <strain evidence="2">Alpha-2009</strain>
        <tissue evidence="2">Whole body</tissue>
    </source>
</reference>
<dbReference type="Pfam" id="PF03765">
    <property type="entry name" value="CRAL_TRIO_N"/>
    <property type="match status" value="1"/>
</dbReference>
<dbReference type="GO" id="GO:1902936">
    <property type="term" value="F:phosphatidylinositol bisphosphate binding"/>
    <property type="evidence" value="ECO:0007669"/>
    <property type="project" value="TreeGrafter"/>
</dbReference>
<evidence type="ECO:0000259" key="1">
    <source>
        <dbReference type="PROSITE" id="PS50191"/>
    </source>
</evidence>
<dbReference type="EMBL" id="JADYXP020000011">
    <property type="protein sequence ID" value="KAL0114323.1"/>
    <property type="molecule type" value="Genomic_DNA"/>
</dbReference>
<dbReference type="Gene3D" id="3.40.525.10">
    <property type="entry name" value="CRAL-TRIO lipid binding domain"/>
    <property type="match status" value="1"/>
</dbReference>
<evidence type="ECO:0000313" key="3">
    <source>
        <dbReference type="Proteomes" id="UP001430953"/>
    </source>
</evidence>
<dbReference type="PANTHER" id="PTHR10174:SF224">
    <property type="entry name" value="RETINOL-BINDING PROTEIN PINTA"/>
    <property type="match status" value="1"/>
</dbReference>
<dbReference type="SUPFAM" id="SSF52087">
    <property type="entry name" value="CRAL/TRIO domain"/>
    <property type="match status" value="1"/>
</dbReference>
<comment type="caution">
    <text evidence="2">The sequence shown here is derived from an EMBL/GenBank/DDBJ whole genome shotgun (WGS) entry which is preliminary data.</text>
</comment>
<evidence type="ECO:0000313" key="2">
    <source>
        <dbReference type="EMBL" id="KAL0114323.1"/>
    </source>
</evidence>